<dbReference type="PROSITE" id="PS50887">
    <property type="entry name" value="GGDEF"/>
    <property type="match status" value="1"/>
</dbReference>
<keyword evidence="5" id="KW-1133">Transmembrane helix</keyword>
<dbReference type="CDD" id="cd01949">
    <property type="entry name" value="GGDEF"/>
    <property type="match status" value="1"/>
</dbReference>
<name>A0ABM5V6L7_9BURK</name>
<protein>
    <recommendedName>
        <fullName evidence="2">diguanylate cyclase</fullName>
        <ecNumber evidence="2">2.7.7.65</ecNumber>
    </recommendedName>
</protein>
<evidence type="ECO:0000256" key="6">
    <source>
        <dbReference type="ARBA" id="ARBA00023136"/>
    </source>
</evidence>
<evidence type="ECO:0000256" key="1">
    <source>
        <dbReference type="ARBA" id="ARBA00004651"/>
    </source>
</evidence>
<keyword evidence="3" id="KW-1003">Cell membrane</keyword>
<dbReference type="PANTHER" id="PTHR45138:SF9">
    <property type="entry name" value="DIGUANYLATE CYCLASE DGCM-RELATED"/>
    <property type="match status" value="1"/>
</dbReference>
<keyword evidence="8" id="KW-0175">Coiled coil</keyword>
<keyword evidence="4" id="KW-0812">Transmembrane</keyword>
<evidence type="ECO:0000256" key="7">
    <source>
        <dbReference type="ARBA" id="ARBA00034247"/>
    </source>
</evidence>
<comment type="catalytic activity">
    <reaction evidence="7">
        <text>2 GTP = 3',3'-c-di-GMP + 2 diphosphate</text>
        <dbReference type="Rhea" id="RHEA:24898"/>
        <dbReference type="ChEBI" id="CHEBI:33019"/>
        <dbReference type="ChEBI" id="CHEBI:37565"/>
        <dbReference type="ChEBI" id="CHEBI:58805"/>
        <dbReference type="EC" id="2.7.7.65"/>
    </reaction>
</comment>
<sequence length="502" mass="55409">MVVLACALLVVLAVVTDWRARKQQLQEAGATSHNIALALARHADDTFKQADTTLIFLAERLRHDERKPASLRELEVFLAQQTVELPQLHGLFVIDKDGKWLLNSRQYQAGHVNSRDREYYLYHRQHEDLSPHISMPVQSRANGEWVVTISRRLNGADGSFDGVVMAAIRLAYFSKFYENFDIGEGGAVILAGNEGTLLVRRPLRNDSIGKSLAQAAIFRDHAAINASGSARIRSSQDGVIRINSYRHLDRYPLFVAAALSEQEVLASWRSDVLLHVSGLIVLLSLLVWLGGRLIRQIELRVEAENAANHAREHVEFLNRTLQNLATQDGLTGLGNRRCFDEEMVRALRRCAREGKPLALIMLDVDFFKRYNDTYGHLAGDECLRKLSQAIRQGQKREGDLAARYGGEELVLMLPDCDGGNAVAIAEETLARIRALQLPHQGNPNGIVTVSAGVAVLDPVSEDDVAESLIGQADKALYLAKSTGRDRVCTSGASTGAAQLMPA</sequence>
<dbReference type="InterPro" id="IPR050469">
    <property type="entry name" value="Diguanylate_Cyclase"/>
</dbReference>
<dbReference type="EC" id="2.7.7.65" evidence="2"/>
<reference evidence="11" key="1">
    <citation type="journal article" date="2015" name="Genome Announc.">
        <title>Complete Genome Sequence of Herbaspirillum hiltneri N3 (DSM 17495), Isolated from Surface-Sterilized Wheat Roots.</title>
        <authorList>
            <person name="Guizelini D."/>
            <person name="Saizaki P.M."/>
            <person name="Coimbra N.A."/>
            <person name="Weiss V.A."/>
            <person name="Faoro H."/>
            <person name="Sfeir M.Z."/>
            <person name="Baura V.A."/>
            <person name="Monteiro R.A."/>
            <person name="Chubatsu L.S."/>
            <person name="Souza E.M."/>
            <person name="Cruz L.M."/>
            <person name="Pedrosa F.O."/>
            <person name="Raittz R.T."/>
            <person name="Marchaukoski J.N."/>
            <person name="Steffens M.B."/>
        </authorList>
    </citation>
    <scope>NUCLEOTIDE SEQUENCE [LARGE SCALE GENOMIC DNA]</scope>
    <source>
        <strain evidence="11">N3</strain>
    </source>
</reference>
<dbReference type="InterPro" id="IPR000160">
    <property type="entry name" value="GGDEF_dom"/>
</dbReference>
<accession>A0ABM5V6L7</accession>
<dbReference type="SUPFAM" id="SSF55073">
    <property type="entry name" value="Nucleotide cyclase"/>
    <property type="match status" value="1"/>
</dbReference>
<dbReference type="Pfam" id="PF00990">
    <property type="entry name" value="GGDEF"/>
    <property type="match status" value="1"/>
</dbReference>
<evidence type="ECO:0000313" key="11">
    <source>
        <dbReference type="Proteomes" id="UP000063429"/>
    </source>
</evidence>
<dbReference type="Pfam" id="PF02743">
    <property type="entry name" value="dCache_1"/>
    <property type="match status" value="1"/>
</dbReference>
<dbReference type="NCBIfam" id="TIGR00254">
    <property type="entry name" value="GGDEF"/>
    <property type="match status" value="1"/>
</dbReference>
<comment type="subcellular location">
    <subcellularLocation>
        <location evidence="1">Cell membrane</location>
        <topology evidence="1">Multi-pass membrane protein</topology>
    </subcellularLocation>
</comment>
<feature type="domain" description="GGDEF" evidence="9">
    <location>
        <begin position="355"/>
        <end position="492"/>
    </location>
</feature>
<dbReference type="SUPFAM" id="SSF103190">
    <property type="entry name" value="Sensory domain-like"/>
    <property type="match status" value="1"/>
</dbReference>
<keyword evidence="6" id="KW-0472">Membrane</keyword>
<keyword evidence="11" id="KW-1185">Reference proteome</keyword>
<dbReference type="CDD" id="cd12914">
    <property type="entry name" value="PDC1_DGC_like"/>
    <property type="match status" value="1"/>
</dbReference>
<dbReference type="InterPro" id="IPR043128">
    <property type="entry name" value="Rev_trsase/Diguanyl_cyclase"/>
</dbReference>
<evidence type="ECO:0000256" key="8">
    <source>
        <dbReference type="SAM" id="Coils"/>
    </source>
</evidence>
<proteinExistence type="predicted"/>
<dbReference type="Gene3D" id="3.30.450.20">
    <property type="entry name" value="PAS domain"/>
    <property type="match status" value="2"/>
</dbReference>
<dbReference type="PANTHER" id="PTHR45138">
    <property type="entry name" value="REGULATORY COMPONENTS OF SENSORY TRANSDUCTION SYSTEM"/>
    <property type="match status" value="1"/>
</dbReference>
<evidence type="ECO:0000313" key="10">
    <source>
        <dbReference type="EMBL" id="AKZ65177.1"/>
    </source>
</evidence>
<dbReference type="SMART" id="SM00267">
    <property type="entry name" value="GGDEF"/>
    <property type="match status" value="1"/>
</dbReference>
<dbReference type="CDD" id="cd12915">
    <property type="entry name" value="PDC2_DGC_like"/>
    <property type="match status" value="1"/>
</dbReference>
<evidence type="ECO:0000259" key="9">
    <source>
        <dbReference type="PROSITE" id="PS50887"/>
    </source>
</evidence>
<gene>
    <name evidence="10" type="ORF">F506_05610</name>
</gene>
<dbReference type="EMBL" id="CP011409">
    <property type="protein sequence ID" value="AKZ65177.1"/>
    <property type="molecule type" value="Genomic_DNA"/>
</dbReference>
<dbReference type="Gene3D" id="3.30.70.270">
    <property type="match status" value="1"/>
</dbReference>
<evidence type="ECO:0000256" key="3">
    <source>
        <dbReference type="ARBA" id="ARBA00022475"/>
    </source>
</evidence>
<evidence type="ECO:0000256" key="2">
    <source>
        <dbReference type="ARBA" id="ARBA00012528"/>
    </source>
</evidence>
<dbReference type="InterPro" id="IPR029151">
    <property type="entry name" value="Sensor-like_sf"/>
</dbReference>
<dbReference type="Proteomes" id="UP000063429">
    <property type="component" value="Chromosome"/>
</dbReference>
<dbReference type="InterPro" id="IPR029787">
    <property type="entry name" value="Nucleotide_cyclase"/>
</dbReference>
<organism evidence="10 11">
    <name type="scientific">Herbaspirillum hiltneri N3</name>
    <dbReference type="NCBI Taxonomy" id="1262470"/>
    <lineage>
        <taxon>Bacteria</taxon>
        <taxon>Pseudomonadati</taxon>
        <taxon>Pseudomonadota</taxon>
        <taxon>Betaproteobacteria</taxon>
        <taxon>Burkholderiales</taxon>
        <taxon>Oxalobacteraceae</taxon>
        <taxon>Herbaspirillum</taxon>
    </lineage>
</organism>
<feature type="coiled-coil region" evidence="8">
    <location>
        <begin position="300"/>
        <end position="327"/>
    </location>
</feature>
<evidence type="ECO:0000256" key="5">
    <source>
        <dbReference type="ARBA" id="ARBA00022989"/>
    </source>
</evidence>
<evidence type="ECO:0000256" key="4">
    <source>
        <dbReference type="ARBA" id="ARBA00022692"/>
    </source>
</evidence>
<dbReference type="InterPro" id="IPR033479">
    <property type="entry name" value="dCache_1"/>
</dbReference>